<dbReference type="InterPro" id="IPR000160">
    <property type="entry name" value="GGDEF_dom"/>
</dbReference>
<dbReference type="EMBL" id="SACT01000001">
    <property type="protein sequence ID" value="RVT53799.1"/>
    <property type="molecule type" value="Genomic_DNA"/>
</dbReference>
<comment type="caution">
    <text evidence="6">The sequence shown here is derived from an EMBL/GenBank/DDBJ whole genome shotgun (WGS) entry which is preliminary data.</text>
</comment>
<evidence type="ECO:0000259" key="2">
    <source>
        <dbReference type="PROSITE" id="PS50112"/>
    </source>
</evidence>
<dbReference type="Gene3D" id="3.20.20.450">
    <property type="entry name" value="EAL domain"/>
    <property type="match status" value="1"/>
</dbReference>
<feature type="domain" description="PAS" evidence="2">
    <location>
        <begin position="275"/>
        <end position="345"/>
    </location>
</feature>
<dbReference type="Proteomes" id="UP000288178">
    <property type="component" value="Unassembled WGS sequence"/>
</dbReference>
<protein>
    <submittedName>
        <fullName evidence="6">EAL domain-containing protein</fullName>
    </submittedName>
</protein>
<gene>
    <name evidence="6" type="ORF">ENE75_02610</name>
</gene>
<keyword evidence="7" id="KW-1185">Reference proteome</keyword>
<feature type="domain" description="GGDEF" evidence="5">
    <location>
        <begin position="434"/>
        <end position="567"/>
    </location>
</feature>
<dbReference type="Gene3D" id="3.30.70.270">
    <property type="match status" value="1"/>
</dbReference>
<keyword evidence="1" id="KW-0812">Transmembrane</keyword>
<dbReference type="SUPFAM" id="SSF141868">
    <property type="entry name" value="EAL domain-like"/>
    <property type="match status" value="1"/>
</dbReference>
<dbReference type="Pfam" id="PF00989">
    <property type="entry name" value="PAS"/>
    <property type="match status" value="1"/>
</dbReference>
<dbReference type="PANTHER" id="PTHR44757:SF2">
    <property type="entry name" value="BIOFILM ARCHITECTURE MAINTENANCE PROTEIN MBAA"/>
    <property type="match status" value="1"/>
</dbReference>
<dbReference type="PANTHER" id="PTHR44757">
    <property type="entry name" value="DIGUANYLATE CYCLASE DGCP"/>
    <property type="match status" value="1"/>
</dbReference>
<evidence type="ECO:0000313" key="6">
    <source>
        <dbReference type="EMBL" id="RVT53799.1"/>
    </source>
</evidence>
<keyword evidence="1" id="KW-0472">Membrane</keyword>
<dbReference type="InterPro" id="IPR043128">
    <property type="entry name" value="Rev_trsase/Diguanyl_cyclase"/>
</dbReference>
<dbReference type="SMART" id="SM00091">
    <property type="entry name" value="PAS"/>
    <property type="match status" value="1"/>
</dbReference>
<sequence length="843" mass="91350">MSEPPTNPLHAASPWQAFAHRVLFDYPPPARRAWLLITAAGAAALVWAAWELMTTPQTGSVPLGLALALVAVASSLSIPLPRSSYSLSIGDVFVFGVLVTLGPAAAVLASGIDALAGTLRISKRLSSRLATPAASMAAMAVCAAAFEVARRLLVGQGLGVEAATVAALALVSLVPFALSLTMLMAMTSLKRGEPLVPARWLLDSSWMAAIYVASALIAGLVHLQSQRFGGTPLLVSALSAIVIMLLLRMAVLRQEAERQRQDAELSQAQRDALLSHQRFEAAFSHAAIGMVVVRPDGRMLQVNDAFCELLQRERDELLEQPFEALLSPSELPLLQDRAQAARLSHDDAFTTEIQVTRRDGQTRWVAVHCSRYEDPDGGGPCLIFQWHDVTSRHLAESRLSHIAYHDDLTGLANRHGFHERLKAAAECARHEPQRGFAVLYLDLDRFKLVNDSLGHGAGNELLREVAARLRGVVRPGDLVARLGGDEFAILVDMPGELQAPLQLARRVIEELSRPAVLLATEVVPGVSIGVTASDVGNRSADEIMRDADLAMYEAKAAGRGRVVRFDRSMHDKVAEKLALETDLRRAIAQGQLAVQYQPIYQLEPRRLAGFEALARWQHPQRGAISPAVFIALAEESGCIEALTDWVIDQSMAQLVRWQSGRSDLQHLGMHVNICSRDLARVSLAPHVRQVLQRHQAAPGSLTLELTETVLMGRLESALRTMDSLRAGGVRFSVDDFGTGYSSLSYLARLPINSLKIDRSFVAALHEGRQSLEIVRAMLTLGRALGHKVIAEGIETPAQLATLRQLGVHEGQGYLLGRPMDAGAVTALLEVADAGERDASGMRP</sequence>
<dbReference type="CDD" id="cd01949">
    <property type="entry name" value="GGDEF"/>
    <property type="match status" value="1"/>
</dbReference>
<feature type="transmembrane region" description="Helical" evidence="1">
    <location>
        <begin position="92"/>
        <end position="117"/>
    </location>
</feature>
<dbReference type="InterPro" id="IPR000700">
    <property type="entry name" value="PAS-assoc_C"/>
</dbReference>
<feature type="transmembrane region" description="Helical" evidence="1">
    <location>
        <begin position="200"/>
        <end position="221"/>
    </location>
</feature>
<dbReference type="OrthoDB" id="9813903at2"/>
<dbReference type="PROSITE" id="PS50883">
    <property type="entry name" value="EAL"/>
    <property type="match status" value="1"/>
</dbReference>
<evidence type="ECO:0000313" key="7">
    <source>
        <dbReference type="Proteomes" id="UP000288178"/>
    </source>
</evidence>
<dbReference type="SMART" id="SM00052">
    <property type="entry name" value="EAL"/>
    <property type="match status" value="1"/>
</dbReference>
<dbReference type="Pfam" id="PF00563">
    <property type="entry name" value="EAL"/>
    <property type="match status" value="1"/>
</dbReference>
<dbReference type="InterPro" id="IPR000014">
    <property type="entry name" value="PAS"/>
</dbReference>
<evidence type="ECO:0000259" key="3">
    <source>
        <dbReference type="PROSITE" id="PS50113"/>
    </source>
</evidence>
<proteinExistence type="predicted"/>
<dbReference type="InterPro" id="IPR029787">
    <property type="entry name" value="Nucleotide_cyclase"/>
</dbReference>
<dbReference type="SUPFAM" id="SSF55785">
    <property type="entry name" value="PYP-like sensor domain (PAS domain)"/>
    <property type="match status" value="1"/>
</dbReference>
<dbReference type="PROSITE" id="PS50113">
    <property type="entry name" value="PAC"/>
    <property type="match status" value="1"/>
</dbReference>
<dbReference type="PROSITE" id="PS51318">
    <property type="entry name" value="TAT"/>
    <property type="match status" value="1"/>
</dbReference>
<feature type="transmembrane region" description="Helical" evidence="1">
    <location>
        <begin position="62"/>
        <end position="80"/>
    </location>
</feature>
<dbReference type="InterPro" id="IPR001633">
    <property type="entry name" value="EAL_dom"/>
</dbReference>
<feature type="domain" description="EAL" evidence="4">
    <location>
        <begin position="576"/>
        <end position="832"/>
    </location>
</feature>
<accession>A0A3S2TSQ1</accession>
<dbReference type="GO" id="GO:0006355">
    <property type="term" value="P:regulation of DNA-templated transcription"/>
    <property type="evidence" value="ECO:0007669"/>
    <property type="project" value="InterPro"/>
</dbReference>
<dbReference type="InterPro" id="IPR006311">
    <property type="entry name" value="TAT_signal"/>
</dbReference>
<feature type="transmembrane region" description="Helical" evidence="1">
    <location>
        <begin position="33"/>
        <end position="50"/>
    </location>
</feature>
<evidence type="ECO:0000259" key="5">
    <source>
        <dbReference type="PROSITE" id="PS50887"/>
    </source>
</evidence>
<dbReference type="Gene3D" id="3.30.450.20">
    <property type="entry name" value="PAS domain"/>
    <property type="match status" value="1"/>
</dbReference>
<dbReference type="InterPro" id="IPR035965">
    <property type="entry name" value="PAS-like_dom_sf"/>
</dbReference>
<dbReference type="RefSeq" id="WP_128195324.1">
    <property type="nucleotide sequence ID" value="NZ_SACT01000001.1"/>
</dbReference>
<dbReference type="NCBIfam" id="TIGR00229">
    <property type="entry name" value="sensory_box"/>
    <property type="match status" value="1"/>
</dbReference>
<reference evidence="6 7" key="1">
    <citation type="submission" date="2019-01" db="EMBL/GenBank/DDBJ databases">
        <authorList>
            <person name="Chen W.-M."/>
        </authorList>
    </citation>
    <scope>NUCLEOTIDE SEQUENCE [LARGE SCALE GENOMIC DNA]</scope>
    <source>
        <strain evidence="6 7">ICH-3</strain>
    </source>
</reference>
<dbReference type="Pfam" id="PF00990">
    <property type="entry name" value="GGDEF"/>
    <property type="match status" value="1"/>
</dbReference>
<dbReference type="CDD" id="cd01948">
    <property type="entry name" value="EAL"/>
    <property type="match status" value="1"/>
</dbReference>
<dbReference type="SMART" id="SM00267">
    <property type="entry name" value="GGDEF"/>
    <property type="match status" value="1"/>
</dbReference>
<dbReference type="SMART" id="SM00086">
    <property type="entry name" value="PAC"/>
    <property type="match status" value="1"/>
</dbReference>
<keyword evidence="1" id="KW-1133">Transmembrane helix</keyword>
<name>A0A3S2TSQ1_9BURK</name>
<dbReference type="InterPro" id="IPR001610">
    <property type="entry name" value="PAC"/>
</dbReference>
<dbReference type="PROSITE" id="PS50887">
    <property type="entry name" value="GGDEF"/>
    <property type="match status" value="1"/>
</dbReference>
<dbReference type="SUPFAM" id="SSF55073">
    <property type="entry name" value="Nucleotide cyclase"/>
    <property type="match status" value="1"/>
</dbReference>
<organism evidence="6 7">
    <name type="scientific">Rubrivivax albus</name>
    <dbReference type="NCBI Taxonomy" id="2499835"/>
    <lineage>
        <taxon>Bacteria</taxon>
        <taxon>Pseudomonadati</taxon>
        <taxon>Pseudomonadota</taxon>
        <taxon>Betaproteobacteria</taxon>
        <taxon>Burkholderiales</taxon>
        <taxon>Sphaerotilaceae</taxon>
        <taxon>Rubrivivax</taxon>
    </lineage>
</organism>
<feature type="transmembrane region" description="Helical" evidence="1">
    <location>
        <begin position="233"/>
        <end position="251"/>
    </location>
</feature>
<dbReference type="InterPro" id="IPR013767">
    <property type="entry name" value="PAS_fold"/>
</dbReference>
<dbReference type="InterPro" id="IPR052155">
    <property type="entry name" value="Biofilm_reg_signaling"/>
</dbReference>
<feature type="transmembrane region" description="Helical" evidence="1">
    <location>
        <begin position="166"/>
        <end position="188"/>
    </location>
</feature>
<dbReference type="PROSITE" id="PS50112">
    <property type="entry name" value="PAS"/>
    <property type="match status" value="1"/>
</dbReference>
<evidence type="ECO:0000259" key="4">
    <source>
        <dbReference type="PROSITE" id="PS50883"/>
    </source>
</evidence>
<dbReference type="InterPro" id="IPR035919">
    <property type="entry name" value="EAL_sf"/>
</dbReference>
<feature type="domain" description="PAC" evidence="3">
    <location>
        <begin position="349"/>
        <end position="401"/>
    </location>
</feature>
<dbReference type="AlphaFoldDB" id="A0A3S2TSQ1"/>
<dbReference type="CDD" id="cd00130">
    <property type="entry name" value="PAS"/>
    <property type="match status" value="1"/>
</dbReference>
<evidence type="ECO:0000256" key="1">
    <source>
        <dbReference type="SAM" id="Phobius"/>
    </source>
</evidence>
<dbReference type="NCBIfam" id="TIGR00254">
    <property type="entry name" value="GGDEF"/>
    <property type="match status" value="1"/>
</dbReference>